<organism evidence="1 2">
    <name type="scientific">Exophiala dermatitidis (strain ATCC 34100 / CBS 525.76 / NIH/UT8656)</name>
    <name type="common">Black yeast</name>
    <name type="synonym">Wangiella dermatitidis</name>
    <dbReference type="NCBI Taxonomy" id="858893"/>
    <lineage>
        <taxon>Eukaryota</taxon>
        <taxon>Fungi</taxon>
        <taxon>Dikarya</taxon>
        <taxon>Ascomycota</taxon>
        <taxon>Pezizomycotina</taxon>
        <taxon>Eurotiomycetes</taxon>
        <taxon>Chaetothyriomycetidae</taxon>
        <taxon>Chaetothyriales</taxon>
        <taxon>Herpotrichiellaceae</taxon>
        <taxon>Exophiala</taxon>
    </lineage>
</organism>
<dbReference type="InParanoid" id="H6BR51"/>
<accession>H6BR51</accession>
<protein>
    <submittedName>
        <fullName evidence="1">Uncharacterized protein</fullName>
    </submittedName>
</protein>
<dbReference type="HOGENOM" id="CLU_1713258_0_0_1"/>
<gene>
    <name evidence="1" type="ORF">HMPREF1120_02091</name>
</gene>
<dbReference type="RefSeq" id="XP_009154372.1">
    <property type="nucleotide sequence ID" value="XM_009156124.1"/>
</dbReference>
<name>H6BR51_EXODN</name>
<dbReference type="VEuPathDB" id="FungiDB:HMPREF1120_02091"/>
<proteinExistence type="predicted"/>
<keyword evidence="2" id="KW-1185">Reference proteome</keyword>
<dbReference type="EMBL" id="JH226131">
    <property type="protein sequence ID" value="EHY53911.1"/>
    <property type="molecule type" value="Genomic_DNA"/>
</dbReference>
<evidence type="ECO:0000313" key="1">
    <source>
        <dbReference type="EMBL" id="EHY53911.1"/>
    </source>
</evidence>
<sequence length="153" mass="17679">MALLATSVVLVYPLWVCYFFMQRWDLPRTALQFSVPNQASRTTTGTKTYGPSDRLKGGFVFRPRPLGLGRRFLVSSRYRGLILKGCEIFQACSGWCSSWRSQDVHYSTSRLVVRRPPVPRWFTRTSTLRRGWLSSDCSGVTFRNWVRLSTSDR</sequence>
<dbReference type="Proteomes" id="UP000007304">
    <property type="component" value="Unassembled WGS sequence"/>
</dbReference>
<evidence type="ECO:0000313" key="2">
    <source>
        <dbReference type="Proteomes" id="UP000007304"/>
    </source>
</evidence>
<reference evidence="1" key="1">
    <citation type="submission" date="2011-07" db="EMBL/GenBank/DDBJ databases">
        <title>The Genome Sequence of Exophiala (Wangiella) dermatitidis NIH/UT8656.</title>
        <authorList>
            <consortium name="The Broad Institute Genome Sequencing Platform"/>
            <person name="Cuomo C."/>
            <person name="Wang Z."/>
            <person name="Hunicke-Smith S."/>
            <person name="Szanislo P.J."/>
            <person name="Earl A."/>
            <person name="Young S.K."/>
            <person name="Zeng Q."/>
            <person name="Gargeya S."/>
            <person name="Fitzgerald M."/>
            <person name="Haas B."/>
            <person name="Abouelleil A."/>
            <person name="Alvarado L."/>
            <person name="Arachchi H.M."/>
            <person name="Berlin A."/>
            <person name="Brown A."/>
            <person name="Chapman S.B."/>
            <person name="Chen Z."/>
            <person name="Dunbar C."/>
            <person name="Freedman E."/>
            <person name="Gearin G."/>
            <person name="Gellesch M."/>
            <person name="Goldberg J."/>
            <person name="Griggs A."/>
            <person name="Gujja S."/>
            <person name="Heiman D."/>
            <person name="Howarth C."/>
            <person name="Larson L."/>
            <person name="Lui A."/>
            <person name="MacDonald P.J.P."/>
            <person name="Montmayeur A."/>
            <person name="Murphy C."/>
            <person name="Neiman D."/>
            <person name="Pearson M."/>
            <person name="Priest M."/>
            <person name="Roberts A."/>
            <person name="Saif S."/>
            <person name="Shea T."/>
            <person name="Shenoy N."/>
            <person name="Sisk P."/>
            <person name="Stolte C."/>
            <person name="Sykes S."/>
            <person name="Wortman J."/>
            <person name="Nusbaum C."/>
            <person name="Birren B."/>
        </authorList>
    </citation>
    <scope>NUCLEOTIDE SEQUENCE</scope>
    <source>
        <strain evidence="1">NIH/UT8656</strain>
    </source>
</reference>
<dbReference type="AlphaFoldDB" id="H6BR51"/>
<dbReference type="GeneID" id="20306730"/>